<dbReference type="SUPFAM" id="SSF53448">
    <property type="entry name" value="Nucleotide-diphospho-sugar transferases"/>
    <property type="match status" value="1"/>
</dbReference>
<dbReference type="Gene3D" id="3.90.550.10">
    <property type="entry name" value="Spore Coat Polysaccharide Biosynthesis Protein SpsA, Chain A"/>
    <property type="match status" value="1"/>
</dbReference>
<accession>A0A1T4WZG0</accession>
<name>A0A1T4WZG0_9FIRM</name>
<dbReference type="GeneID" id="93337663"/>
<gene>
    <name evidence="6" type="ORF">SAMN02745178_01186</name>
</gene>
<keyword evidence="4" id="KW-0808">Transferase</keyword>
<keyword evidence="7" id="KW-1185">Reference proteome</keyword>
<evidence type="ECO:0000256" key="1">
    <source>
        <dbReference type="ARBA" id="ARBA00004776"/>
    </source>
</evidence>
<reference evidence="6 7" key="1">
    <citation type="submission" date="2017-02" db="EMBL/GenBank/DDBJ databases">
        <authorList>
            <person name="Peterson S.W."/>
        </authorList>
    </citation>
    <scope>NUCLEOTIDE SEQUENCE [LARGE SCALE GENOMIC DNA]</scope>
    <source>
        <strain evidence="6 7">ATCC 27749</strain>
    </source>
</reference>
<dbReference type="EMBL" id="FUYF01000005">
    <property type="protein sequence ID" value="SKA82639.1"/>
    <property type="molecule type" value="Genomic_DNA"/>
</dbReference>
<keyword evidence="3" id="KW-0328">Glycosyltransferase</keyword>
<dbReference type="InterPro" id="IPR029044">
    <property type="entry name" value="Nucleotide-diphossugar_trans"/>
</dbReference>
<feature type="domain" description="Glycosyltransferase 2-like" evidence="5">
    <location>
        <begin position="5"/>
        <end position="192"/>
    </location>
</feature>
<evidence type="ECO:0000256" key="2">
    <source>
        <dbReference type="ARBA" id="ARBA00006739"/>
    </source>
</evidence>
<evidence type="ECO:0000256" key="3">
    <source>
        <dbReference type="ARBA" id="ARBA00022676"/>
    </source>
</evidence>
<dbReference type="PANTHER" id="PTHR43179">
    <property type="entry name" value="RHAMNOSYLTRANSFERASE WBBL"/>
    <property type="match status" value="1"/>
</dbReference>
<evidence type="ECO:0000256" key="4">
    <source>
        <dbReference type="ARBA" id="ARBA00022679"/>
    </source>
</evidence>
<dbReference type="STRING" id="745368.SAMN02745178_01186"/>
<dbReference type="RefSeq" id="WP_078784155.1">
    <property type="nucleotide sequence ID" value="NZ_FUYF01000005.1"/>
</dbReference>
<comment type="similarity">
    <text evidence="2">Belongs to the glycosyltransferase 2 family.</text>
</comment>
<evidence type="ECO:0000313" key="7">
    <source>
        <dbReference type="Proteomes" id="UP000190286"/>
    </source>
</evidence>
<comment type="pathway">
    <text evidence="1">Cell wall biogenesis; cell wall polysaccharide biosynthesis.</text>
</comment>
<dbReference type="GO" id="GO:0016757">
    <property type="term" value="F:glycosyltransferase activity"/>
    <property type="evidence" value="ECO:0007669"/>
    <property type="project" value="UniProtKB-KW"/>
</dbReference>
<dbReference type="AlphaFoldDB" id="A0A1T4WZG0"/>
<dbReference type="InterPro" id="IPR001173">
    <property type="entry name" value="Glyco_trans_2-like"/>
</dbReference>
<dbReference type="Pfam" id="PF00535">
    <property type="entry name" value="Glycos_transf_2"/>
    <property type="match status" value="1"/>
</dbReference>
<protein>
    <recommendedName>
        <fullName evidence="5">Glycosyltransferase 2-like domain-containing protein</fullName>
    </recommendedName>
</protein>
<organism evidence="6 7">
    <name type="scientific">Gemmiger formicilis</name>
    <dbReference type="NCBI Taxonomy" id="745368"/>
    <lineage>
        <taxon>Bacteria</taxon>
        <taxon>Bacillati</taxon>
        <taxon>Bacillota</taxon>
        <taxon>Clostridia</taxon>
        <taxon>Eubacteriales</taxon>
        <taxon>Gemmiger</taxon>
    </lineage>
</organism>
<evidence type="ECO:0000313" key="6">
    <source>
        <dbReference type="EMBL" id="SKA82639.1"/>
    </source>
</evidence>
<dbReference type="OrthoDB" id="525353at2"/>
<evidence type="ECO:0000259" key="5">
    <source>
        <dbReference type="Pfam" id="PF00535"/>
    </source>
</evidence>
<dbReference type="PANTHER" id="PTHR43179:SF12">
    <property type="entry name" value="GALACTOFURANOSYLTRANSFERASE GLFT2"/>
    <property type="match status" value="1"/>
</dbReference>
<dbReference type="Proteomes" id="UP000190286">
    <property type="component" value="Unassembled WGS sequence"/>
</dbReference>
<sequence length="262" mass="29261">MPKISACIVAYCDYDEVCAAVRSILHYTPAPDLALYVVDNGSPDGCGRQLAETDFGDSRVTVLPLEKNIGFGKGHNYVLDRLTSDVHFILNPDILLTGDVLEDMAAWLLARPGAAMATPQLRYPDGKLQHLPRRKPTPWLLLARQLAPKLGGCFKKADDHYTMQDEDLTVPRRIEFCSGSFMAVRTDVFKEIGGFDPGYFMYVEDADLTQKVLQKGTVWLAPQFSAIHAWHRAPMRDAGKFKMQLVSMGRYFKKWGCGKGSV</sequence>
<proteinExistence type="inferred from homology"/>